<feature type="domain" description="JmjC" evidence="1">
    <location>
        <begin position="491"/>
        <end position="678"/>
    </location>
</feature>
<dbReference type="PROSITE" id="PS51184">
    <property type="entry name" value="JMJC"/>
    <property type="match status" value="1"/>
</dbReference>
<dbReference type="AlphaFoldDB" id="A0A058Z7Y2"/>
<keyword evidence="3" id="KW-1185">Reference proteome</keyword>
<name>A0A058Z7Y2_FONAL</name>
<reference evidence="2" key="1">
    <citation type="submission" date="2013-04" db="EMBL/GenBank/DDBJ databases">
        <title>The Genome Sequence of Fonticula alba ATCC 38817.</title>
        <authorList>
            <consortium name="The Broad Institute Genomics Platform"/>
            <person name="Russ C."/>
            <person name="Cuomo C."/>
            <person name="Burger G."/>
            <person name="Gray M.W."/>
            <person name="Holland P.W.H."/>
            <person name="King N."/>
            <person name="Lang F.B.F."/>
            <person name="Roger A.J."/>
            <person name="Ruiz-Trillo I."/>
            <person name="Brown M."/>
            <person name="Walker B."/>
            <person name="Young S."/>
            <person name="Zeng Q."/>
            <person name="Gargeya S."/>
            <person name="Fitzgerald M."/>
            <person name="Haas B."/>
            <person name="Abouelleil A."/>
            <person name="Allen A.W."/>
            <person name="Alvarado L."/>
            <person name="Arachchi H.M."/>
            <person name="Berlin A.M."/>
            <person name="Chapman S.B."/>
            <person name="Gainer-Dewar J."/>
            <person name="Goldberg J."/>
            <person name="Griggs A."/>
            <person name="Gujja S."/>
            <person name="Hansen M."/>
            <person name="Howarth C."/>
            <person name="Imamovic A."/>
            <person name="Ireland A."/>
            <person name="Larimer J."/>
            <person name="McCowan C."/>
            <person name="Murphy C."/>
            <person name="Pearson M."/>
            <person name="Poon T.W."/>
            <person name="Priest M."/>
            <person name="Roberts A."/>
            <person name="Saif S."/>
            <person name="Shea T."/>
            <person name="Sisk P."/>
            <person name="Sykes S."/>
            <person name="Wortman J."/>
            <person name="Nusbaum C."/>
            <person name="Birren B."/>
        </authorList>
    </citation>
    <scope>NUCLEOTIDE SEQUENCE [LARGE SCALE GENOMIC DNA]</scope>
    <source>
        <strain evidence="2">ATCC 38817</strain>
    </source>
</reference>
<dbReference type="PANTHER" id="PTHR12461">
    <property type="entry name" value="HYPOXIA-INDUCIBLE FACTOR 1 ALPHA INHIBITOR-RELATED"/>
    <property type="match status" value="1"/>
</dbReference>
<dbReference type="RefSeq" id="XP_009495604.1">
    <property type="nucleotide sequence ID" value="XM_009497329.1"/>
</dbReference>
<dbReference type="InterPro" id="IPR003347">
    <property type="entry name" value="JmjC_dom"/>
</dbReference>
<organism evidence="2">
    <name type="scientific">Fonticula alba</name>
    <name type="common">Slime mold</name>
    <dbReference type="NCBI Taxonomy" id="691883"/>
    <lineage>
        <taxon>Eukaryota</taxon>
        <taxon>Rotosphaerida</taxon>
        <taxon>Fonticulaceae</taxon>
        <taxon>Fonticula</taxon>
    </lineage>
</organism>
<dbReference type="GeneID" id="20528188"/>
<accession>A0A058Z7Y2</accession>
<dbReference type="PANTHER" id="PTHR12461:SF105">
    <property type="entry name" value="HYPOXIA-INDUCIBLE FACTOR 1-ALPHA INHIBITOR"/>
    <property type="match status" value="1"/>
</dbReference>
<dbReference type="SUPFAM" id="SSF51197">
    <property type="entry name" value="Clavaminate synthase-like"/>
    <property type="match status" value="1"/>
</dbReference>
<dbReference type="Proteomes" id="UP000030693">
    <property type="component" value="Unassembled WGS sequence"/>
</dbReference>
<dbReference type="InterPro" id="IPR041667">
    <property type="entry name" value="Cupin_8"/>
</dbReference>
<evidence type="ECO:0000313" key="3">
    <source>
        <dbReference type="Proteomes" id="UP000030693"/>
    </source>
</evidence>
<dbReference type="SMART" id="SM00558">
    <property type="entry name" value="JmjC"/>
    <property type="match status" value="1"/>
</dbReference>
<dbReference type="EMBL" id="KB932205">
    <property type="protein sequence ID" value="KCV69998.1"/>
    <property type="molecule type" value="Genomic_DNA"/>
</dbReference>
<dbReference type="eggNOG" id="KOG2132">
    <property type="taxonomic scope" value="Eukaryota"/>
</dbReference>
<dbReference type="Gene3D" id="2.60.120.650">
    <property type="entry name" value="Cupin"/>
    <property type="match status" value="1"/>
</dbReference>
<gene>
    <name evidence="2" type="ORF">H696_03463</name>
</gene>
<dbReference type="Pfam" id="PF13621">
    <property type="entry name" value="Cupin_8"/>
    <property type="match status" value="1"/>
</dbReference>
<sequence length="678" mass="70875">MQPEDPLLELIATLFFRFLGDLPAAGPAEATAQAGLPSGWTWPATVAALERHLAQLFPLALGLIDGEAPSAGGQLPARLAGARPGLVGDLRPPSCFSTDVPAEALALEGVTLEAGGPGLAAFHRHLALLQADLLALIHLLPWRVVPVFLRQALLTACLLHAGVLASAALQHVIPEPVEQALLLAAVVLIDRGLVFGAPWDVPAPGPGQPAGMSTMPLNALASQLARILASRIRQPEPQAPQVDLTSGFSLAEASMMRGPAPVAAPSADNDCWAEAEPAAHFARLAADFEALLQSAAACPTTSITNTATTPPAATAAGGTPDMDGSPVPRLLARMAEFPHFPAALDLRLLGSFCTTGQHSLAPWAPPGEPAPGPASVPELAFDSPADAGGFLRAACATVDHPPRAVLLGGLADGWPAVRRWAGPQRLVARLGGRHRSAPVELGASYCPSPEAGCSDANWQPRVVFLGDLAGHIGQQTARHRAAGSPDNPTPAYLAQFDLFHHFPEVRGDICIPDLCFLAPDELLHLAGMLSADGESGWPDPPPVETNVWIGPPGTYSPPHTDPRDNIYTQVHGFKVFRIWPPTEGPHMAAPTSGALHNTSAVPLLELGRRQAAGPPDPGSPPDPLGPIAAEHQQARYVDVLLAPGRSLFIPRGWWHAARSLTSGAGVNNWFDLHAFLGQ</sequence>
<dbReference type="STRING" id="691883.A0A058Z7Y2"/>
<evidence type="ECO:0000313" key="2">
    <source>
        <dbReference type="EMBL" id="KCV69998.1"/>
    </source>
</evidence>
<evidence type="ECO:0000259" key="1">
    <source>
        <dbReference type="PROSITE" id="PS51184"/>
    </source>
</evidence>
<protein>
    <recommendedName>
        <fullName evidence="1">JmjC domain-containing protein</fullName>
    </recommendedName>
</protein>
<dbReference type="OrthoDB" id="47172at2759"/>
<proteinExistence type="predicted"/>